<dbReference type="PROSITE" id="PS52002">
    <property type="entry name" value="SM"/>
    <property type="match status" value="1"/>
</dbReference>
<evidence type="ECO:0000256" key="7">
    <source>
        <dbReference type="ARBA" id="ARBA00023242"/>
    </source>
</evidence>
<evidence type="ECO:0000256" key="6">
    <source>
        <dbReference type="ARBA" id="ARBA00023187"/>
    </source>
</evidence>
<keyword evidence="3 9" id="KW-0507">mRNA processing</keyword>
<evidence type="ECO:0000313" key="13">
    <source>
        <dbReference type="Proteomes" id="UP000743370"/>
    </source>
</evidence>
<dbReference type="SMART" id="SM00651">
    <property type="entry name" value="Sm"/>
    <property type="match status" value="1"/>
</dbReference>
<dbReference type="InterPro" id="IPR027141">
    <property type="entry name" value="LSm4/Sm_D1/D3"/>
</dbReference>
<dbReference type="SUPFAM" id="SSF50182">
    <property type="entry name" value="Sm-like ribonucleoproteins"/>
    <property type="match status" value="1"/>
</dbReference>
<comment type="caution">
    <text evidence="12">The sequence shown here is derived from an EMBL/GenBank/DDBJ whole genome shotgun (WGS) entry which is preliminary data.</text>
</comment>
<dbReference type="PANTHER" id="PTHR23338">
    <property type="entry name" value="SMALL NUCLEAR RIBONUCLEOPROTEIN SM"/>
    <property type="match status" value="1"/>
</dbReference>
<keyword evidence="4 9" id="KW-0747">Spliceosome</keyword>
<dbReference type="CDD" id="cd01723">
    <property type="entry name" value="LSm4"/>
    <property type="match status" value="1"/>
</dbReference>
<evidence type="ECO:0000256" key="2">
    <source>
        <dbReference type="ARBA" id="ARBA00006850"/>
    </source>
</evidence>
<comment type="similarity">
    <text evidence="2 9">Belongs to the snRNP Sm proteins family.</text>
</comment>
<organism evidence="12 13">
    <name type="scientific">Phaseolus angularis</name>
    <name type="common">Azuki bean</name>
    <name type="synonym">Vigna angularis</name>
    <dbReference type="NCBI Taxonomy" id="3914"/>
    <lineage>
        <taxon>Eukaryota</taxon>
        <taxon>Viridiplantae</taxon>
        <taxon>Streptophyta</taxon>
        <taxon>Embryophyta</taxon>
        <taxon>Tracheophyta</taxon>
        <taxon>Spermatophyta</taxon>
        <taxon>Magnoliopsida</taxon>
        <taxon>eudicotyledons</taxon>
        <taxon>Gunneridae</taxon>
        <taxon>Pentapetalae</taxon>
        <taxon>rosids</taxon>
        <taxon>fabids</taxon>
        <taxon>Fabales</taxon>
        <taxon>Fabaceae</taxon>
        <taxon>Papilionoideae</taxon>
        <taxon>50 kb inversion clade</taxon>
        <taxon>NPAAA clade</taxon>
        <taxon>indigoferoid/millettioid clade</taxon>
        <taxon>Phaseoleae</taxon>
        <taxon>Vigna</taxon>
    </lineage>
</organism>
<dbReference type="GO" id="GO:0000956">
    <property type="term" value="P:nuclear-transcribed mRNA catabolic process"/>
    <property type="evidence" value="ECO:0007669"/>
    <property type="project" value="UniProtKB-UniRule"/>
</dbReference>
<keyword evidence="8 9" id="KW-0687">Ribonucleoprotein</keyword>
<accession>A0A8T0L3S4</accession>
<feature type="region of interest" description="Disordered" evidence="10">
    <location>
        <begin position="80"/>
        <end position="148"/>
    </location>
</feature>
<evidence type="ECO:0000256" key="9">
    <source>
        <dbReference type="RuleBase" id="RU365049"/>
    </source>
</evidence>
<dbReference type="Proteomes" id="UP000743370">
    <property type="component" value="Unassembled WGS sequence"/>
</dbReference>
<feature type="compositionally biased region" description="Gly residues" evidence="10">
    <location>
        <begin position="123"/>
        <end position="140"/>
    </location>
</feature>
<evidence type="ECO:0000313" key="12">
    <source>
        <dbReference type="EMBL" id="KAG2406586.1"/>
    </source>
</evidence>
<protein>
    <recommendedName>
        <fullName evidence="9">U6 snRNA-associated Sm-like protein LSm4</fullName>
    </recommendedName>
</protein>
<feature type="compositionally biased region" description="Gly residues" evidence="10">
    <location>
        <begin position="107"/>
        <end position="116"/>
    </location>
</feature>
<feature type="compositionally biased region" description="Basic and acidic residues" evidence="10">
    <location>
        <begin position="80"/>
        <end position="91"/>
    </location>
</feature>
<evidence type="ECO:0000256" key="8">
    <source>
        <dbReference type="ARBA" id="ARBA00023274"/>
    </source>
</evidence>
<dbReference type="Gene3D" id="2.30.30.100">
    <property type="match status" value="1"/>
</dbReference>
<dbReference type="AlphaFoldDB" id="A0A8T0L3S4"/>
<evidence type="ECO:0000256" key="4">
    <source>
        <dbReference type="ARBA" id="ARBA00022728"/>
    </source>
</evidence>
<proteinExistence type="inferred from homology"/>
<sequence>MLPLSLLKTAQGHPMLVELKNGETYNGHLVNCDTWMNIHLREVICTSKDGDRFWRMPECYIRGNTIKYLRVPDEVIDKVQEETKTRADRKPPGVGRGRGRGREEGAGGRQSKGIGRGLDDGGTKGAGGGRGKGGPSGKPGGNRVKLGEVEGDSDWWNELLQMDQLQPHCSCFLGLHLFNTFPPAIVPFPLSFPPMKSSDGAMC</sequence>
<dbReference type="GO" id="GO:0003723">
    <property type="term" value="F:RNA binding"/>
    <property type="evidence" value="ECO:0007669"/>
    <property type="project" value="UniProtKB-KW"/>
</dbReference>
<feature type="domain" description="Sm" evidence="11">
    <location>
        <begin position="2"/>
        <end position="75"/>
    </location>
</feature>
<gene>
    <name evidence="9" type="primary">LSM4</name>
    <name evidence="12" type="ORF">HKW66_Vig0058420</name>
</gene>
<comment type="function">
    <text evidence="9">Binds specifically to the 3'-terminal U-tract of U6 snRNA.</text>
</comment>
<dbReference type="GO" id="GO:0005681">
    <property type="term" value="C:spliceosomal complex"/>
    <property type="evidence" value="ECO:0007669"/>
    <property type="project" value="UniProtKB-UniRule"/>
</dbReference>
<dbReference type="FunFam" id="2.30.30.100:FF:000005">
    <property type="entry name" value="U6 snRNA-associated Sm-like protein LSm4"/>
    <property type="match status" value="1"/>
</dbReference>
<dbReference type="InterPro" id="IPR034101">
    <property type="entry name" value="Lsm4"/>
</dbReference>
<dbReference type="InterPro" id="IPR047575">
    <property type="entry name" value="Sm"/>
</dbReference>
<evidence type="ECO:0000256" key="10">
    <source>
        <dbReference type="SAM" id="MobiDB-lite"/>
    </source>
</evidence>
<dbReference type="GO" id="GO:0120115">
    <property type="term" value="C:Lsm2-8 complex"/>
    <property type="evidence" value="ECO:0007669"/>
    <property type="project" value="UniProtKB-ARBA"/>
</dbReference>
<evidence type="ECO:0000256" key="1">
    <source>
        <dbReference type="ARBA" id="ARBA00004123"/>
    </source>
</evidence>
<dbReference type="GO" id="GO:0000398">
    <property type="term" value="P:mRNA splicing, via spliceosome"/>
    <property type="evidence" value="ECO:0007669"/>
    <property type="project" value="InterPro"/>
</dbReference>
<keyword evidence="6 9" id="KW-0508">mRNA splicing</keyword>
<keyword evidence="5 9" id="KW-0694">RNA-binding</keyword>
<name>A0A8T0L3S4_PHAAN</name>
<keyword evidence="7 9" id="KW-0539">Nucleus</keyword>
<evidence type="ECO:0000256" key="5">
    <source>
        <dbReference type="ARBA" id="ARBA00022884"/>
    </source>
</evidence>
<dbReference type="EMBL" id="JABFOF010000002">
    <property type="protein sequence ID" value="KAG2406586.1"/>
    <property type="molecule type" value="Genomic_DNA"/>
</dbReference>
<comment type="subunit">
    <text evidence="9">LSm subunits form a heteromer with a doughnut shape.</text>
</comment>
<dbReference type="Pfam" id="PF01423">
    <property type="entry name" value="LSM"/>
    <property type="match status" value="1"/>
</dbReference>
<evidence type="ECO:0000256" key="3">
    <source>
        <dbReference type="ARBA" id="ARBA00022664"/>
    </source>
</evidence>
<dbReference type="InterPro" id="IPR001163">
    <property type="entry name" value="Sm_dom_euk/arc"/>
</dbReference>
<comment type="subcellular location">
    <subcellularLocation>
        <location evidence="1 9">Nucleus</location>
    </subcellularLocation>
</comment>
<dbReference type="InterPro" id="IPR010920">
    <property type="entry name" value="LSM_dom_sf"/>
</dbReference>
<evidence type="ECO:0000259" key="11">
    <source>
        <dbReference type="PROSITE" id="PS52002"/>
    </source>
</evidence>
<reference evidence="12 13" key="1">
    <citation type="submission" date="2020-05" db="EMBL/GenBank/DDBJ databases">
        <title>Vigna angularis (adzuki bean) Var. LongXiaoDou No. 4 denovo assembly.</title>
        <authorList>
            <person name="Xiang H."/>
        </authorList>
    </citation>
    <scope>NUCLEOTIDE SEQUENCE [LARGE SCALE GENOMIC DNA]</scope>
    <source>
        <tissue evidence="12">Leaf</tissue>
    </source>
</reference>